<organism evidence="1 2">
    <name type="scientific">Limnobacter parvus</name>
    <dbReference type="NCBI Taxonomy" id="2939690"/>
    <lineage>
        <taxon>Bacteria</taxon>
        <taxon>Pseudomonadati</taxon>
        <taxon>Pseudomonadota</taxon>
        <taxon>Betaproteobacteria</taxon>
        <taxon>Burkholderiales</taxon>
        <taxon>Burkholderiaceae</taxon>
        <taxon>Limnobacter</taxon>
    </lineage>
</organism>
<accession>A0ABT1XF30</accession>
<dbReference type="RefSeq" id="WP_257511113.1">
    <property type="nucleotide sequence ID" value="NZ_JANKHG010000014.1"/>
</dbReference>
<protein>
    <submittedName>
        <fullName evidence="1">Uncharacterized protein</fullName>
    </submittedName>
</protein>
<keyword evidence="2" id="KW-1185">Reference proteome</keyword>
<comment type="caution">
    <text evidence="1">The sequence shown here is derived from an EMBL/GenBank/DDBJ whole genome shotgun (WGS) entry which is preliminary data.</text>
</comment>
<reference evidence="1" key="1">
    <citation type="submission" date="2022-07" db="EMBL/GenBank/DDBJ databases">
        <authorList>
            <person name="Xamxidin M."/>
        </authorList>
    </citation>
    <scope>NUCLEOTIDE SEQUENCE</scope>
    <source>
        <strain evidence="1">YS8-69</strain>
    </source>
</reference>
<name>A0ABT1XF30_9BURK</name>
<proteinExistence type="predicted"/>
<dbReference type="EMBL" id="JANKHG010000014">
    <property type="protein sequence ID" value="MCR2745885.1"/>
    <property type="molecule type" value="Genomic_DNA"/>
</dbReference>
<sequence>MDWFNTRTTANRATDAERMKAVMVSLKEFKCTLTEANKFVMGQKNRAEQLAVQFSAIDSASNSTGQSLQHAIDDLAHFERDSRSVNDNFSQRLVTLELIIKQYALPPGQRIMSMRESDMADSVIESAAEIMGALSELKIEHMSGVSAAVTRIDLTDFELNGPLCTSAIHLLPDLPGSIEVNWLQS</sequence>
<evidence type="ECO:0000313" key="2">
    <source>
        <dbReference type="Proteomes" id="UP001165267"/>
    </source>
</evidence>
<evidence type="ECO:0000313" key="1">
    <source>
        <dbReference type="EMBL" id="MCR2745885.1"/>
    </source>
</evidence>
<gene>
    <name evidence="1" type="ORF">NSP04_04410</name>
</gene>
<dbReference type="Proteomes" id="UP001165267">
    <property type="component" value="Unassembled WGS sequence"/>
</dbReference>